<organism evidence="2">
    <name type="scientific">marine sediment metagenome</name>
    <dbReference type="NCBI Taxonomy" id="412755"/>
    <lineage>
        <taxon>unclassified sequences</taxon>
        <taxon>metagenomes</taxon>
        <taxon>ecological metagenomes</taxon>
    </lineage>
</organism>
<accession>X0TN36</accession>
<evidence type="ECO:0000256" key="1">
    <source>
        <dbReference type="SAM" id="MobiDB-lite"/>
    </source>
</evidence>
<feature type="compositionally biased region" description="Gly residues" evidence="1">
    <location>
        <begin position="38"/>
        <end position="47"/>
    </location>
</feature>
<feature type="non-terminal residue" evidence="2">
    <location>
        <position position="47"/>
    </location>
</feature>
<name>X0TN36_9ZZZZ</name>
<comment type="caution">
    <text evidence="2">The sequence shown here is derived from an EMBL/GenBank/DDBJ whole genome shotgun (WGS) entry which is preliminary data.</text>
</comment>
<protein>
    <submittedName>
        <fullName evidence="2">Uncharacterized protein</fullName>
    </submittedName>
</protein>
<dbReference type="AlphaFoldDB" id="X0TN36"/>
<dbReference type="EMBL" id="BARS01016676">
    <property type="protein sequence ID" value="GAF89542.1"/>
    <property type="molecule type" value="Genomic_DNA"/>
</dbReference>
<evidence type="ECO:0000313" key="2">
    <source>
        <dbReference type="EMBL" id="GAF89542.1"/>
    </source>
</evidence>
<feature type="compositionally biased region" description="Polar residues" evidence="1">
    <location>
        <begin position="1"/>
        <end position="10"/>
    </location>
</feature>
<reference evidence="2" key="1">
    <citation type="journal article" date="2014" name="Front. Microbiol.">
        <title>High frequency of phylogenetically diverse reductive dehalogenase-homologous genes in deep subseafloor sedimentary metagenomes.</title>
        <authorList>
            <person name="Kawai M."/>
            <person name="Futagami T."/>
            <person name="Toyoda A."/>
            <person name="Takaki Y."/>
            <person name="Nishi S."/>
            <person name="Hori S."/>
            <person name="Arai W."/>
            <person name="Tsubouchi T."/>
            <person name="Morono Y."/>
            <person name="Uchiyama I."/>
            <person name="Ito T."/>
            <person name="Fujiyama A."/>
            <person name="Inagaki F."/>
            <person name="Takami H."/>
        </authorList>
    </citation>
    <scope>NUCLEOTIDE SEQUENCE</scope>
    <source>
        <strain evidence="2">Expedition CK06-06</strain>
    </source>
</reference>
<proteinExistence type="predicted"/>
<feature type="region of interest" description="Disordered" evidence="1">
    <location>
        <begin position="1"/>
        <end position="47"/>
    </location>
</feature>
<sequence length="47" mass="4906">MSYRKTQNSYDGVGNSPAPAPSVSTKKCGKEGHFSHSSGGGKFSWSA</sequence>
<gene>
    <name evidence="2" type="ORF">S01H1_27398</name>
</gene>